<dbReference type="Pfam" id="PF22871">
    <property type="entry name" value="AimR"/>
    <property type="match status" value="1"/>
</dbReference>
<gene>
    <name evidence="1" type="ORF">J2S74_002066</name>
</gene>
<dbReference type="RefSeq" id="WP_307325005.1">
    <property type="nucleotide sequence ID" value="NZ_JAUSUG010000007.1"/>
</dbReference>
<accession>A0ABT9ZTW6</accession>
<comment type="caution">
    <text evidence="1">The sequence shown here is derived from an EMBL/GenBank/DDBJ whole genome shotgun (WGS) entry which is preliminary data.</text>
</comment>
<organism evidence="1 2">
    <name type="scientific">Evansella vedderi</name>
    <dbReference type="NCBI Taxonomy" id="38282"/>
    <lineage>
        <taxon>Bacteria</taxon>
        <taxon>Bacillati</taxon>
        <taxon>Bacillota</taxon>
        <taxon>Bacilli</taxon>
        <taxon>Bacillales</taxon>
        <taxon>Bacillaceae</taxon>
        <taxon>Evansella</taxon>
    </lineage>
</organism>
<dbReference type="Proteomes" id="UP001230005">
    <property type="component" value="Unassembled WGS sequence"/>
</dbReference>
<proteinExistence type="predicted"/>
<evidence type="ECO:0000313" key="2">
    <source>
        <dbReference type="Proteomes" id="UP001230005"/>
    </source>
</evidence>
<reference evidence="1 2" key="1">
    <citation type="submission" date="2023-07" db="EMBL/GenBank/DDBJ databases">
        <title>Genomic Encyclopedia of Type Strains, Phase IV (KMG-IV): sequencing the most valuable type-strain genomes for metagenomic binning, comparative biology and taxonomic classification.</title>
        <authorList>
            <person name="Goeker M."/>
        </authorList>
    </citation>
    <scope>NUCLEOTIDE SEQUENCE [LARGE SCALE GENOMIC DNA]</scope>
    <source>
        <strain evidence="1 2">DSM 9768</strain>
    </source>
</reference>
<sequence length="347" mass="40513">MKKQHEEITEYIFQASGESDELIRQLDPNSYIARLALEFTVSNSKLDLHEYLIDKLLKCDNAVSREWAEVYNIDNQACKNVITAIDASIKLTYLKCESIEMSILRKIFQLYHYYDLRAVKMVIVLSGLITEEIKQLDNNYMKNSLQARIDLAMQSVYLHLNQLDQSRAYGKNLKEIAPTPVMKALAYKNLGTSLLFENYNASIYYLKKSMECICSYQIDHLEIKHIQRMTNLIHGIWNKPERATWINKESINESLDDLLVYSFTLIKNRDKASAIKILNNIENQIDSDFQYAFYCYYRGLADDEKYFYKSVKYFSKTGDHFFRRLPLLALKENGEDPILISVLSALN</sequence>
<name>A0ABT9ZTW6_9BACI</name>
<dbReference type="NCBIfam" id="NF038310">
    <property type="entry name" value="lysogeny_AimR"/>
    <property type="match status" value="1"/>
</dbReference>
<dbReference type="InterPro" id="IPR047705">
    <property type="entry name" value="AimR-like"/>
</dbReference>
<evidence type="ECO:0000313" key="1">
    <source>
        <dbReference type="EMBL" id="MDQ0254687.1"/>
    </source>
</evidence>
<protein>
    <submittedName>
        <fullName evidence="1">Uncharacterized protein</fullName>
    </submittedName>
</protein>
<dbReference type="EMBL" id="JAUSUG010000007">
    <property type="protein sequence ID" value="MDQ0254687.1"/>
    <property type="molecule type" value="Genomic_DNA"/>
</dbReference>
<keyword evidence="2" id="KW-1185">Reference proteome</keyword>